<dbReference type="SUPFAM" id="SSF51679">
    <property type="entry name" value="Bacterial luciferase-like"/>
    <property type="match status" value="1"/>
</dbReference>
<comment type="caution">
    <text evidence="6">The sequence shown here is derived from an EMBL/GenBank/DDBJ whole genome shotgun (WGS) entry which is preliminary data.</text>
</comment>
<accession>A0A7K1FGR1</accession>
<name>A0A7K1FGR1_9ACTN</name>
<dbReference type="InterPro" id="IPR019923">
    <property type="entry name" value="Lucif-like_OxRdtase_MSMEG_2516"/>
</dbReference>
<dbReference type="AlphaFoldDB" id="A0A7K1FGR1"/>
<dbReference type="EMBL" id="WLYK01000001">
    <property type="protein sequence ID" value="MTD13315.1"/>
    <property type="molecule type" value="Genomic_DNA"/>
</dbReference>
<keyword evidence="2" id="KW-0288">FMN</keyword>
<keyword evidence="1" id="KW-0285">Flavoprotein</keyword>
<dbReference type="NCBIfam" id="TIGR03621">
    <property type="entry name" value="F420_MSMEG_2516"/>
    <property type="match status" value="1"/>
</dbReference>
<dbReference type="GO" id="GO:0046306">
    <property type="term" value="P:alkanesulfonate catabolic process"/>
    <property type="evidence" value="ECO:0007669"/>
    <property type="project" value="TreeGrafter"/>
</dbReference>
<evidence type="ECO:0000256" key="4">
    <source>
        <dbReference type="ARBA" id="ARBA00023033"/>
    </source>
</evidence>
<organism evidence="6 7">
    <name type="scientific">Nakamurella alba</name>
    <dbReference type="NCBI Taxonomy" id="2665158"/>
    <lineage>
        <taxon>Bacteria</taxon>
        <taxon>Bacillati</taxon>
        <taxon>Actinomycetota</taxon>
        <taxon>Actinomycetes</taxon>
        <taxon>Nakamurellales</taxon>
        <taxon>Nakamurellaceae</taxon>
        <taxon>Nakamurella</taxon>
    </lineage>
</organism>
<sequence>MDDVRFGVNLRSALPADALAAQVRGVEDAGFDILAMPDHLGAPSPFAMLAAAAMATRTVRLRTSVLDATWWNPAMLARELATVDVLSGGRVELGVGAGHMKAEHDLAGLPWFAFPERIALLEQLIDGTAAHLDRPDHDPPPVQRPIPVMVGAMSAAGLDIAARKADVVAFAGLRQLRGRRLGEFGFVTPAETDERVAEVRRIRRAHGDRPYASEVLLQLVSVDRDPDEAAAGFAAQLDGAMSPAQVRESPFLLLAGSPEAAVQVLAERRDRYGFDVFSAHHRSQDQLTLVIAAARSAHRDG</sequence>
<evidence type="ECO:0000259" key="5">
    <source>
        <dbReference type="Pfam" id="PF00296"/>
    </source>
</evidence>
<proteinExistence type="predicted"/>
<keyword evidence="3" id="KW-0560">Oxidoreductase</keyword>
<dbReference type="RefSeq" id="WP_154767199.1">
    <property type="nucleotide sequence ID" value="NZ_WLYK01000001.1"/>
</dbReference>
<dbReference type="Proteomes" id="UP000460221">
    <property type="component" value="Unassembled WGS sequence"/>
</dbReference>
<dbReference type="GO" id="GO:0008726">
    <property type="term" value="F:alkanesulfonate monooxygenase activity"/>
    <property type="evidence" value="ECO:0007669"/>
    <property type="project" value="TreeGrafter"/>
</dbReference>
<evidence type="ECO:0000256" key="1">
    <source>
        <dbReference type="ARBA" id="ARBA00022630"/>
    </source>
</evidence>
<gene>
    <name evidence="6" type="ORF">GIS00_05045</name>
</gene>
<feature type="domain" description="Luciferase-like" evidence="5">
    <location>
        <begin position="15"/>
        <end position="241"/>
    </location>
</feature>
<dbReference type="PANTHER" id="PTHR42847">
    <property type="entry name" value="ALKANESULFONATE MONOOXYGENASE"/>
    <property type="match status" value="1"/>
</dbReference>
<evidence type="ECO:0000313" key="7">
    <source>
        <dbReference type="Proteomes" id="UP000460221"/>
    </source>
</evidence>
<reference evidence="6 7" key="1">
    <citation type="submission" date="2019-11" db="EMBL/GenBank/DDBJ databases">
        <authorList>
            <person name="Jiang L.-Q."/>
        </authorList>
    </citation>
    <scope>NUCLEOTIDE SEQUENCE [LARGE SCALE GENOMIC DNA]</scope>
    <source>
        <strain evidence="6 7">YIM 132087</strain>
    </source>
</reference>
<keyword evidence="4" id="KW-0503">Monooxygenase</keyword>
<dbReference type="Pfam" id="PF00296">
    <property type="entry name" value="Bac_luciferase"/>
    <property type="match status" value="1"/>
</dbReference>
<evidence type="ECO:0000313" key="6">
    <source>
        <dbReference type="EMBL" id="MTD13315.1"/>
    </source>
</evidence>
<evidence type="ECO:0000256" key="3">
    <source>
        <dbReference type="ARBA" id="ARBA00023002"/>
    </source>
</evidence>
<dbReference type="Gene3D" id="3.20.20.30">
    <property type="entry name" value="Luciferase-like domain"/>
    <property type="match status" value="1"/>
</dbReference>
<dbReference type="PANTHER" id="PTHR42847:SF4">
    <property type="entry name" value="ALKANESULFONATE MONOOXYGENASE-RELATED"/>
    <property type="match status" value="1"/>
</dbReference>
<dbReference type="InterPro" id="IPR050172">
    <property type="entry name" value="SsuD_RutA_monooxygenase"/>
</dbReference>
<dbReference type="InterPro" id="IPR036661">
    <property type="entry name" value="Luciferase-like_sf"/>
</dbReference>
<keyword evidence="7" id="KW-1185">Reference proteome</keyword>
<protein>
    <submittedName>
        <fullName evidence="6">TIGR03621 family F420-dependent LLM class oxidoreductase</fullName>
    </submittedName>
</protein>
<dbReference type="InterPro" id="IPR011251">
    <property type="entry name" value="Luciferase-like_dom"/>
</dbReference>
<evidence type="ECO:0000256" key="2">
    <source>
        <dbReference type="ARBA" id="ARBA00022643"/>
    </source>
</evidence>